<organism evidence="2 3">
    <name type="scientific">Effrenium voratum</name>
    <dbReference type="NCBI Taxonomy" id="2562239"/>
    <lineage>
        <taxon>Eukaryota</taxon>
        <taxon>Sar</taxon>
        <taxon>Alveolata</taxon>
        <taxon>Dinophyceae</taxon>
        <taxon>Suessiales</taxon>
        <taxon>Symbiodiniaceae</taxon>
        <taxon>Effrenium</taxon>
    </lineage>
</organism>
<dbReference type="Pfam" id="PF23436">
    <property type="entry name" value="RabGap-TBC_2"/>
    <property type="match status" value="1"/>
</dbReference>
<keyword evidence="3" id="KW-1185">Reference proteome</keyword>
<accession>A0AA36N216</accession>
<comment type="caution">
    <text evidence="2">The sequence shown here is derived from an EMBL/GenBank/DDBJ whole genome shotgun (WGS) entry which is preliminary data.</text>
</comment>
<dbReference type="InterPro" id="IPR000195">
    <property type="entry name" value="Rab-GAP-TBC_dom"/>
</dbReference>
<name>A0AA36N216_9DINO</name>
<dbReference type="SUPFAM" id="SSF47923">
    <property type="entry name" value="Ypt/Rab-GAP domain of gyp1p"/>
    <property type="match status" value="1"/>
</dbReference>
<dbReference type="EMBL" id="CAUJNA010001569">
    <property type="protein sequence ID" value="CAJ1387789.1"/>
    <property type="molecule type" value="Genomic_DNA"/>
</dbReference>
<reference evidence="2" key="1">
    <citation type="submission" date="2023-08" db="EMBL/GenBank/DDBJ databases">
        <authorList>
            <person name="Chen Y."/>
            <person name="Shah S."/>
            <person name="Dougan E. K."/>
            <person name="Thang M."/>
            <person name="Chan C."/>
        </authorList>
    </citation>
    <scope>NUCLEOTIDE SEQUENCE</scope>
</reference>
<feature type="domain" description="Rab-GAP TBC" evidence="1">
    <location>
        <begin position="2"/>
        <end position="56"/>
    </location>
</feature>
<sequence>MSKVLILWDVIMCEGLPVILRIAVSILQVLKDSLLSMEFEEIIKFFKMMKTYHDEDEHSAR</sequence>
<dbReference type="Proteomes" id="UP001178507">
    <property type="component" value="Unassembled WGS sequence"/>
</dbReference>
<protein>
    <recommendedName>
        <fullName evidence="1">Rab-GAP TBC domain-containing protein</fullName>
    </recommendedName>
</protein>
<evidence type="ECO:0000259" key="1">
    <source>
        <dbReference type="Pfam" id="PF23436"/>
    </source>
</evidence>
<dbReference type="Gene3D" id="1.10.472.80">
    <property type="entry name" value="Ypt/Rab-GAP domain of gyp1p, domain 3"/>
    <property type="match status" value="1"/>
</dbReference>
<evidence type="ECO:0000313" key="3">
    <source>
        <dbReference type="Proteomes" id="UP001178507"/>
    </source>
</evidence>
<dbReference type="InterPro" id="IPR035969">
    <property type="entry name" value="Rab-GAP_TBC_sf"/>
</dbReference>
<gene>
    <name evidence="2" type="ORF">EVOR1521_LOCUS13785</name>
</gene>
<dbReference type="AlphaFoldDB" id="A0AA36N216"/>
<evidence type="ECO:0000313" key="2">
    <source>
        <dbReference type="EMBL" id="CAJ1387789.1"/>
    </source>
</evidence>
<proteinExistence type="predicted"/>